<dbReference type="SUPFAM" id="SSF46977">
    <property type="entry name" value="Succinate dehydrogenase/fumarate reductase flavoprotein C-terminal domain"/>
    <property type="match status" value="1"/>
</dbReference>
<comment type="caution">
    <text evidence="2">The sequence shown here is derived from an EMBL/GenBank/DDBJ whole genome shotgun (WGS) entry which is preliminary data.</text>
</comment>
<protein>
    <submittedName>
        <fullName evidence="2">Uncharacterized protein</fullName>
    </submittedName>
</protein>
<keyword evidence="3" id="KW-1185">Reference proteome</keyword>
<dbReference type="EMBL" id="JAYDYQ010001087">
    <property type="protein sequence ID" value="KAK4490602.1"/>
    <property type="molecule type" value="Genomic_DNA"/>
</dbReference>
<reference evidence="2 3" key="1">
    <citation type="journal article" date="2023" name="bioRxiv">
        <title>Genome report: Whole genome sequence and annotation of Penstemon davidsonii.</title>
        <authorList>
            <person name="Ostevik K.L."/>
            <person name="Alabady M."/>
            <person name="Zhang M."/>
            <person name="Rausher M.D."/>
        </authorList>
    </citation>
    <scope>NUCLEOTIDE SEQUENCE [LARGE SCALE GENOMIC DNA]</scope>
    <source>
        <strain evidence="2">DNT005</strain>
        <tissue evidence="2">Whole leaf</tissue>
    </source>
</reference>
<organism evidence="2 3">
    <name type="scientific">Penstemon davidsonii</name>
    <dbReference type="NCBI Taxonomy" id="160366"/>
    <lineage>
        <taxon>Eukaryota</taxon>
        <taxon>Viridiplantae</taxon>
        <taxon>Streptophyta</taxon>
        <taxon>Embryophyta</taxon>
        <taxon>Tracheophyta</taxon>
        <taxon>Spermatophyta</taxon>
        <taxon>Magnoliopsida</taxon>
        <taxon>eudicotyledons</taxon>
        <taxon>Gunneridae</taxon>
        <taxon>Pentapetalae</taxon>
        <taxon>asterids</taxon>
        <taxon>lamiids</taxon>
        <taxon>Lamiales</taxon>
        <taxon>Plantaginaceae</taxon>
        <taxon>Cheloneae</taxon>
        <taxon>Penstemon</taxon>
    </lineage>
</organism>
<dbReference type="Gene3D" id="4.10.80.40">
    <property type="entry name" value="succinate dehydrogenase protein domain"/>
    <property type="match status" value="1"/>
</dbReference>
<dbReference type="InterPro" id="IPR037099">
    <property type="entry name" value="Fum_R/Succ_DH_flav-like_C_sf"/>
</dbReference>
<sequence length="79" mass="9176">MIPAGDRLEGEARPTARPGRRGASRWAQDVLDGPNVGPKNAWKEKRYWENEKVRLDYRPVHMNTLDDEIETFPPKARVY</sequence>
<gene>
    <name evidence="2" type="ORF">RD792_001289</name>
</gene>
<name>A0ABR0DN06_9LAMI</name>
<dbReference type="Proteomes" id="UP001291926">
    <property type="component" value="Unassembled WGS sequence"/>
</dbReference>
<evidence type="ECO:0000313" key="2">
    <source>
        <dbReference type="EMBL" id="KAK4490602.1"/>
    </source>
</evidence>
<proteinExistence type="predicted"/>
<feature type="region of interest" description="Disordered" evidence="1">
    <location>
        <begin position="1"/>
        <end position="40"/>
    </location>
</feature>
<evidence type="ECO:0000256" key="1">
    <source>
        <dbReference type="SAM" id="MobiDB-lite"/>
    </source>
</evidence>
<feature type="compositionally biased region" description="Basic and acidic residues" evidence="1">
    <location>
        <begin position="1"/>
        <end position="14"/>
    </location>
</feature>
<evidence type="ECO:0000313" key="3">
    <source>
        <dbReference type="Proteomes" id="UP001291926"/>
    </source>
</evidence>
<accession>A0ABR0DN06</accession>